<keyword evidence="3" id="KW-0805">Transcription regulation</keyword>
<dbReference type="Proteomes" id="UP000193411">
    <property type="component" value="Unassembled WGS sequence"/>
</dbReference>
<dbReference type="STRING" id="765915.A0A1Y2H9D9"/>
<comment type="similarity">
    <text evidence="2">Belongs to the Su(H) family.</text>
</comment>
<dbReference type="PANTHER" id="PTHR10665">
    <property type="entry name" value="RECOMBINING BINDING PROTEIN SUPPRESSOR OF HAIRLESS"/>
    <property type="match status" value="1"/>
</dbReference>
<dbReference type="InterPro" id="IPR040159">
    <property type="entry name" value="CLS_fam"/>
</dbReference>
<organism evidence="10 11">
    <name type="scientific">Catenaria anguillulae PL171</name>
    <dbReference type="NCBI Taxonomy" id="765915"/>
    <lineage>
        <taxon>Eukaryota</taxon>
        <taxon>Fungi</taxon>
        <taxon>Fungi incertae sedis</taxon>
        <taxon>Blastocladiomycota</taxon>
        <taxon>Blastocladiomycetes</taxon>
        <taxon>Blastocladiales</taxon>
        <taxon>Catenariaceae</taxon>
        <taxon>Catenaria</taxon>
    </lineage>
</organism>
<feature type="region of interest" description="Disordered" evidence="7">
    <location>
        <begin position="941"/>
        <end position="968"/>
    </location>
</feature>
<feature type="compositionally biased region" description="Pro residues" evidence="7">
    <location>
        <begin position="1339"/>
        <end position="1350"/>
    </location>
</feature>
<dbReference type="InterPro" id="IPR037095">
    <property type="entry name" value="RBP-J/Cbf11_DNA-bd_sf"/>
</dbReference>
<comment type="caution">
    <text evidence="10">The sequence shown here is derived from an EMBL/GenBank/DDBJ whole genome shotgun (WGS) entry which is preliminary data.</text>
</comment>
<dbReference type="Pfam" id="PF09271">
    <property type="entry name" value="LAG1-DNAbind"/>
    <property type="match status" value="1"/>
</dbReference>
<dbReference type="InterPro" id="IPR008967">
    <property type="entry name" value="p53-like_TF_DNA-bd_sf"/>
</dbReference>
<feature type="domain" description="RBP-J/Cbf11/Cbf12 DNA binding" evidence="8">
    <location>
        <begin position="209"/>
        <end position="493"/>
    </location>
</feature>
<dbReference type="OrthoDB" id="5600360at2759"/>
<feature type="region of interest" description="Disordered" evidence="7">
    <location>
        <begin position="323"/>
        <end position="402"/>
    </location>
</feature>
<evidence type="ECO:0000259" key="9">
    <source>
        <dbReference type="SMART" id="SM01268"/>
    </source>
</evidence>
<dbReference type="InterPro" id="IPR015350">
    <property type="entry name" value="Beta-trefoil_DNA-bd_dom"/>
</dbReference>
<feature type="compositionally biased region" description="Low complexity" evidence="7">
    <location>
        <begin position="1211"/>
        <end position="1228"/>
    </location>
</feature>
<evidence type="ECO:0000256" key="2">
    <source>
        <dbReference type="ARBA" id="ARBA00009704"/>
    </source>
</evidence>
<feature type="compositionally biased region" description="Polar residues" evidence="7">
    <location>
        <begin position="269"/>
        <end position="280"/>
    </location>
</feature>
<keyword evidence="11" id="KW-1185">Reference proteome</keyword>
<evidence type="ECO:0000259" key="8">
    <source>
        <dbReference type="SMART" id="SM01267"/>
    </source>
</evidence>
<feature type="region of interest" description="Disordered" evidence="7">
    <location>
        <begin position="1186"/>
        <end position="1298"/>
    </location>
</feature>
<evidence type="ECO:0000313" key="10">
    <source>
        <dbReference type="EMBL" id="ORZ31190.1"/>
    </source>
</evidence>
<reference evidence="10 11" key="1">
    <citation type="submission" date="2016-07" db="EMBL/GenBank/DDBJ databases">
        <title>Pervasive Adenine N6-methylation of Active Genes in Fungi.</title>
        <authorList>
            <consortium name="DOE Joint Genome Institute"/>
            <person name="Mondo S.J."/>
            <person name="Dannebaum R.O."/>
            <person name="Kuo R.C."/>
            <person name="Labutti K."/>
            <person name="Haridas S."/>
            <person name="Kuo A."/>
            <person name="Salamov A."/>
            <person name="Ahrendt S.R."/>
            <person name="Lipzen A."/>
            <person name="Sullivan W."/>
            <person name="Andreopoulos W.B."/>
            <person name="Clum A."/>
            <person name="Lindquist E."/>
            <person name="Daum C."/>
            <person name="Ramamoorthy G.K."/>
            <person name="Gryganskyi A."/>
            <person name="Culley D."/>
            <person name="Magnuson J.K."/>
            <person name="James T.Y."/>
            <person name="O'Malley M.A."/>
            <person name="Stajich J.E."/>
            <person name="Spatafora J.W."/>
            <person name="Visel A."/>
            <person name="Grigoriev I.V."/>
        </authorList>
    </citation>
    <scope>NUCLEOTIDE SEQUENCE [LARGE SCALE GENOMIC DNA]</scope>
    <source>
        <strain evidence="10 11">PL171</strain>
    </source>
</reference>
<evidence type="ECO:0000313" key="11">
    <source>
        <dbReference type="Proteomes" id="UP000193411"/>
    </source>
</evidence>
<accession>A0A1Y2H9D9</accession>
<feature type="domain" description="Beta-trefoil DNA-binding" evidence="9">
    <location>
        <begin position="500"/>
        <end position="986"/>
    </location>
</feature>
<dbReference type="GO" id="GO:0005634">
    <property type="term" value="C:nucleus"/>
    <property type="evidence" value="ECO:0007669"/>
    <property type="project" value="UniProtKB-SubCell"/>
</dbReference>
<gene>
    <name evidence="10" type="ORF">BCR44DRAFT_1442937</name>
</gene>
<feature type="region of interest" description="Disordered" evidence="7">
    <location>
        <begin position="1323"/>
        <end position="1350"/>
    </location>
</feature>
<keyword evidence="4" id="KW-0238">DNA-binding</keyword>
<feature type="compositionally biased region" description="Low complexity" evidence="7">
    <location>
        <begin position="739"/>
        <end position="777"/>
    </location>
</feature>
<feature type="compositionally biased region" description="Low complexity" evidence="7">
    <location>
        <begin position="1186"/>
        <end position="1199"/>
    </location>
</feature>
<dbReference type="SMART" id="SM01268">
    <property type="entry name" value="BTD"/>
    <property type="match status" value="1"/>
</dbReference>
<dbReference type="Gene3D" id="2.80.10.50">
    <property type="match status" value="1"/>
</dbReference>
<feature type="compositionally biased region" description="Polar residues" evidence="7">
    <location>
        <begin position="391"/>
        <end position="402"/>
    </location>
</feature>
<dbReference type="EMBL" id="MCFL01000065">
    <property type="protein sequence ID" value="ORZ31190.1"/>
    <property type="molecule type" value="Genomic_DNA"/>
</dbReference>
<sequence length="1431" mass="150389">MPVPANDYHPHALPPTRPLDPAAAAAAAAAVAAAAAANQAAASSHARRTGSDLIPASVRLDLEPYGLAWLPPASASTPVTAPLLLSDDSIHMDATSALAYAMDTRSGHGANMDMLDEGHVREYDELMGIDCDGLPLPLPLPPTSFSICSLSAAAIKSEKVLNHLASLRIEASADTALGPVAPESTNMQPPLAYSHTCHHLSNSPPCPHKSYGSEKRYISPPPQIELVGCPWFPTAHASMPGHPGDLPQVQLRLVEDETAGAPSAVTPVPQDTASSSTSATPGVVLVDGIVTDHASTGPVDEAPRGEVVHAAHAAWMTPRPPDLEASAAAASSHTSSFDSSSATNRRGRRSAPKPDPTDEDSAPPPAKQRRTSAASSIASSSTRVSNASTTPHGIQLSTSPNQQFDTYRVESLVPSTPFCPTLPHALYTSRNVHVADSEKKSSFSVAFRIHPPAPLLPQGAHRTTPPTWAALTSPVVRVIAKPNKRKPSLAGAPPGFPSLYAIMGGSTVSLFMRIRAQSVATRYLCVGASPRVPAGDVARVQQMITETTGGAPVAVARMEDAARHVVAMAEAPRVPDGWGGMGAAANGGENRFVMDASKVAANHEAVKYLFPQATQPQHVEFLASHTAWSSIRMDIVDEYERGTGVLHTSASDTCKCDVRPHVPLNYGMTVVLVCPVTGLRSRELLVRRVDRGSLAVLAEGMLMPESLEGEEEDVKAVYEEAVKCVPPPPVPASTRRRQQQQQQQQQASAAAGSNTSTSSVGSHNSASSAASSNSATSEPTAKTKKPRANLDSVSVMFGTRVKSAKLHALANNPYEVHIAQAHTTTPTSSRDPLLPKSDHVSQLHKIALQVKTQPGDEREGTLGGYPGAFLALVDSSIGLYYPKPANVSFTPFDLSGDAMYTRGDLKAMLALAVDNPLVFERKRNSRGGNRASREGHTHHALAYGGSSRSSGSASGTSTGTDSGTGTDAAAAAPSLPTYAHPVGSMQVEVTDFCVWTIVTTTRANLSISVPPPSTNFQVWTKRGTPSLAAELALPDIAPLMHMHYRQDSLNLAGLPSSRQRRHSISEPELPIDPDLYVPRTMRLLPAPPIVVPPMPQLVALPVIEAARIMYMADVPVAIRILNDTRAIVTIPPRQEILAKVVMADDGAVVDRYHEVEVERADSIYEDLEAPFASEVFLGVAITAPPSSSPPASAGSAASSTLPPRSRLTQRPSPAVSLASSSPMSTASSRFPASSPLASLPTARNTNPPGGGPSSGNTSGSAQQRRGPESQLSPHMFPFGLPSSPLSRPFPQYPNAPAPFGMQLPPMTLPPPSNSSPTALAAAAAAAAAAAHQQRNPLTTPTPPATQQPPQLPHFESPMPIQPTDPSRAIPGKLISVQSLKGPVFVFPLIWARVDGTLIEAGQKVVYSMGNAGEVVVAPSEMVSMYPEDQVA</sequence>
<feature type="region of interest" description="Disordered" evidence="7">
    <location>
        <begin position="725"/>
        <end position="787"/>
    </location>
</feature>
<feature type="compositionally biased region" description="Polar residues" evidence="7">
    <location>
        <begin position="1200"/>
        <end position="1210"/>
    </location>
</feature>
<protein>
    <submittedName>
        <fullName evidence="10">Uncharacterized protein</fullName>
    </submittedName>
</protein>
<proteinExistence type="inferred from homology"/>
<dbReference type="SUPFAM" id="SSF110217">
    <property type="entry name" value="DNA-binding protein LAG-1 (CSL)"/>
    <property type="match status" value="1"/>
</dbReference>
<keyword evidence="5" id="KW-0804">Transcription</keyword>
<evidence type="ECO:0000256" key="7">
    <source>
        <dbReference type="SAM" id="MobiDB-lite"/>
    </source>
</evidence>
<evidence type="ECO:0000256" key="3">
    <source>
        <dbReference type="ARBA" id="ARBA00023015"/>
    </source>
</evidence>
<feature type="region of interest" description="Disordered" evidence="7">
    <location>
        <begin position="260"/>
        <end position="280"/>
    </location>
</feature>
<name>A0A1Y2H9D9_9FUNG</name>
<feature type="compositionally biased region" description="Low complexity" evidence="7">
    <location>
        <begin position="325"/>
        <end position="342"/>
    </location>
</feature>
<dbReference type="SUPFAM" id="SSF49417">
    <property type="entry name" value="p53-like transcription factors"/>
    <property type="match status" value="1"/>
</dbReference>
<comment type="subcellular location">
    <subcellularLocation>
        <location evidence="1">Nucleus</location>
    </subcellularLocation>
</comment>
<feature type="compositionally biased region" description="Low complexity" evidence="7">
    <location>
        <begin position="371"/>
        <end position="390"/>
    </location>
</feature>
<keyword evidence="6" id="KW-0539">Nucleus</keyword>
<dbReference type="GO" id="GO:0001228">
    <property type="term" value="F:DNA-binding transcription activator activity, RNA polymerase II-specific"/>
    <property type="evidence" value="ECO:0007669"/>
    <property type="project" value="InterPro"/>
</dbReference>
<dbReference type="InterPro" id="IPR015351">
    <property type="entry name" value="RBP-J/Cbf11/Cbf12_DNA-bd"/>
</dbReference>
<dbReference type="SMART" id="SM01267">
    <property type="entry name" value="LAG1_DNAbind"/>
    <property type="match status" value="1"/>
</dbReference>
<dbReference type="GO" id="GO:0000978">
    <property type="term" value="F:RNA polymerase II cis-regulatory region sequence-specific DNA binding"/>
    <property type="evidence" value="ECO:0007669"/>
    <property type="project" value="InterPro"/>
</dbReference>
<evidence type="ECO:0000256" key="5">
    <source>
        <dbReference type="ARBA" id="ARBA00023163"/>
    </source>
</evidence>
<evidence type="ECO:0000256" key="1">
    <source>
        <dbReference type="ARBA" id="ARBA00004123"/>
    </source>
</evidence>
<evidence type="ECO:0000256" key="4">
    <source>
        <dbReference type="ARBA" id="ARBA00023125"/>
    </source>
</evidence>
<dbReference type="InterPro" id="IPR036358">
    <property type="entry name" value="BTD_sf"/>
</dbReference>
<dbReference type="Gene3D" id="2.60.40.1450">
    <property type="entry name" value="LAG1, DNA binding domain"/>
    <property type="match status" value="1"/>
</dbReference>
<evidence type="ECO:0000256" key="6">
    <source>
        <dbReference type="ARBA" id="ARBA00023242"/>
    </source>
</evidence>